<dbReference type="InterPro" id="IPR018824">
    <property type="entry name" value="Conidiation-specific_6"/>
</dbReference>
<feature type="compositionally biased region" description="Basic and acidic residues" evidence="1">
    <location>
        <begin position="84"/>
        <end position="93"/>
    </location>
</feature>
<dbReference type="AlphaFoldDB" id="A1D9R8"/>
<dbReference type="KEGG" id="nfi:NFIA_029810"/>
<organism evidence="2 3">
    <name type="scientific">Neosartorya fischeri (strain ATCC 1020 / DSM 3700 / CBS 544.65 / FGSC A1164 / JCM 1740 / NRRL 181 / WB 181)</name>
    <name type="common">Aspergillus fischerianus</name>
    <dbReference type="NCBI Taxonomy" id="331117"/>
    <lineage>
        <taxon>Eukaryota</taxon>
        <taxon>Fungi</taxon>
        <taxon>Dikarya</taxon>
        <taxon>Ascomycota</taxon>
        <taxon>Pezizomycotina</taxon>
        <taxon>Eurotiomycetes</taxon>
        <taxon>Eurotiomycetidae</taxon>
        <taxon>Eurotiales</taxon>
        <taxon>Aspergillaceae</taxon>
        <taxon>Aspergillus</taxon>
        <taxon>Aspergillus subgen. Fumigati</taxon>
    </lineage>
</organism>
<feature type="compositionally biased region" description="Basic and acidic residues" evidence="1">
    <location>
        <begin position="39"/>
        <end position="65"/>
    </location>
</feature>
<keyword evidence="3" id="KW-1185">Reference proteome</keyword>
<feature type="compositionally biased region" description="Basic and acidic residues" evidence="1">
    <location>
        <begin position="9"/>
        <end position="21"/>
    </location>
</feature>
<proteinExistence type="predicted"/>
<evidence type="ECO:0000313" key="3">
    <source>
        <dbReference type="Proteomes" id="UP000006702"/>
    </source>
</evidence>
<dbReference type="GO" id="GO:0005737">
    <property type="term" value="C:cytoplasm"/>
    <property type="evidence" value="ECO:0007669"/>
    <property type="project" value="TreeGrafter"/>
</dbReference>
<dbReference type="eggNOG" id="ENOG502S75W">
    <property type="taxonomic scope" value="Eukaryota"/>
</dbReference>
<dbReference type="OMA" id="YKATMKN"/>
<dbReference type="VEuPathDB" id="FungiDB:NFIA_029810"/>
<dbReference type="GeneID" id="4589156"/>
<dbReference type="Pfam" id="PF10346">
    <property type="entry name" value="Con-6"/>
    <property type="match status" value="2"/>
</dbReference>
<dbReference type="PANTHER" id="PTHR36576">
    <property type="entry name" value="UPF0654 PROTEIN C11D3.01C-RELATED"/>
    <property type="match status" value="1"/>
</dbReference>
<dbReference type="PANTHER" id="PTHR36576:SF2">
    <property type="entry name" value="PROTEIN CON-6, PUTATIVE (AFU_ORTHOLOGUE AFUA_4G03615)-RELATED"/>
    <property type="match status" value="1"/>
</dbReference>
<dbReference type="InterPro" id="IPR052670">
    <property type="entry name" value="UPF0654_domain"/>
</dbReference>
<sequence>MPRARSRSRSREPSEGRDPENVMRGYKATLRNPNVSQEAKQHAQQELDRYESGDATSKSEEDRHASNVKRGLKAATHNPNVTDMGKKQARDKLQAMGEQPEEPGD</sequence>
<dbReference type="OrthoDB" id="5419162at2759"/>
<evidence type="ECO:0000256" key="1">
    <source>
        <dbReference type="SAM" id="MobiDB-lite"/>
    </source>
</evidence>
<protein>
    <recommendedName>
        <fullName evidence="4">Conidiation protein Con-6</fullName>
    </recommendedName>
</protein>
<dbReference type="HOGENOM" id="CLU_107705_1_0_1"/>
<evidence type="ECO:0008006" key="4">
    <source>
        <dbReference type="Google" id="ProtNLM"/>
    </source>
</evidence>
<feature type="region of interest" description="Disordered" evidence="1">
    <location>
        <begin position="1"/>
        <end position="105"/>
    </location>
</feature>
<evidence type="ECO:0000313" key="2">
    <source>
        <dbReference type="EMBL" id="EAW20549.1"/>
    </source>
</evidence>
<dbReference type="EMBL" id="DS027693">
    <property type="protein sequence ID" value="EAW20549.1"/>
    <property type="molecule type" value="Genomic_DNA"/>
</dbReference>
<accession>A1D9R8</accession>
<reference evidence="3" key="1">
    <citation type="journal article" date="2008" name="PLoS Genet.">
        <title>Genomic islands in the pathogenic filamentous fungus Aspergillus fumigatus.</title>
        <authorList>
            <person name="Fedorova N.D."/>
            <person name="Khaldi N."/>
            <person name="Joardar V.S."/>
            <person name="Maiti R."/>
            <person name="Amedeo P."/>
            <person name="Anderson M.J."/>
            <person name="Crabtree J."/>
            <person name="Silva J.C."/>
            <person name="Badger J.H."/>
            <person name="Albarraq A."/>
            <person name="Angiuoli S."/>
            <person name="Bussey H."/>
            <person name="Bowyer P."/>
            <person name="Cotty P.J."/>
            <person name="Dyer P.S."/>
            <person name="Egan A."/>
            <person name="Galens K."/>
            <person name="Fraser-Liggett C.M."/>
            <person name="Haas B.J."/>
            <person name="Inman J.M."/>
            <person name="Kent R."/>
            <person name="Lemieux S."/>
            <person name="Malavazi I."/>
            <person name="Orvis J."/>
            <person name="Roemer T."/>
            <person name="Ronning C.M."/>
            <person name="Sundaram J.P."/>
            <person name="Sutton G."/>
            <person name="Turner G."/>
            <person name="Venter J.C."/>
            <person name="White O.R."/>
            <person name="Whitty B.R."/>
            <person name="Youngman P."/>
            <person name="Wolfe K.H."/>
            <person name="Goldman G.H."/>
            <person name="Wortman J.R."/>
            <person name="Jiang B."/>
            <person name="Denning D.W."/>
            <person name="Nierman W.C."/>
        </authorList>
    </citation>
    <scope>NUCLEOTIDE SEQUENCE [LARGE SCALE GENOMIC DNA]</scope>
    <source>
        <strain evidence="3">ATCC 1020 / DSM 3700 / CBS 544.65 / FGSC A1164 / JCM 1740 / NRRL 181 / WB 181</strain>
    </source>
</reference>
<dbReference type="RefSeq" id="XP_001262446.1">
    <property type="nucleotide sequence ID" value="XM_001262445.1"/>
</dbReference>
<dbReference type="Proteomes" id="UP000006702">
    <property type="component" value="Unassembled WGS sequence"/>
</dbReference>
<name>A1D9R8_NEOFI</name>
<gene>
    <name evidence="2" type="ORF">NFIA_029810</name>
</gene>